<dbReference type="OrthoDB" id="1144118at2"/>
<feature type="transmembrane region" description="Helical" evidence="1">
    <location>
        <begin position="17"/>
        <end position="35"/>
    </location>
</feature>
<dbReference type="AlphaFoldDB" id="W8VXD0"/>
<feature type="transmembrane region" description="Helical" evidence="1">
    <location>
        <begin position="56"/>
        <end position="75"/>
    </location>
</feature>
<dbReference type="HOGENOM" id="CLU_173916_0_0_10"/>
<dbReference type="EMBL" id="AP014548">
    <property type="protein sequence ID" value="BAO55712.1"/>
    <property type="molecule type" value="Genomic_DNA"/>
</dbReference>
<name>W8VXD0_9FLAO</name>
<gene>
    <name evidence="2" type="ORF">NMS_1703</name>
</gene>
<evidence type="ECO:0000313" key="3">
    <source>
        <dbReference type="Proteomes" id="UP000031760"/>
    </source>
</evidence>
<proteinExistence type="predicted"/>
<evidence type="ECO:0000256" key="1">
    <source>
        <dbReference type="SAM" id="Phobius"/>
    </source>
</evidence>
<keyword evidence="1" id="KW-0812">Transmembrane</keyword>
<reference evidence="2 3" key="1">
    <citation type="journal article" date="2014" name="Proc. Natl. Acad. Sci. U.S.A.">
        <title>Functional characterization of flavobacteria rhodopsins reveals a unique class of light-driven chloride pump in bacteria.</title>
        <authorList>
            <person name="Yoshizawa S."/>
            <person name="Kumagai Y."/>
            <person name="Kim H."/>
            <person name="Ogura Y."/>
            <person name="Hayashi T."/>
            <person name="Iwasaki W."/>
            <person name="DeLong E.F."/>
            <person name="Kogure K."/>
        </authorList>
    </citation>
    <scope>NUCLEOTIDE SEQUENCE [LARGE SCALE GENOMIC DNA]</scope>
    <source>
        <strain evidence="2 3">S1-08</strain>
    </source>
</reference>
<keyword evidence="3" id="KW-1185">Reference proteome</keyword>
<dbReference type="Proteomes" id="UP000031760">
    <property type="component" value="Chromosome"/>
</dbReference>
<keyword evidence="1" id="KW-1133">Transmembrane helix</keyword>
<feature type="transmembrane region" description="Helical" evidence="1">
    <location>
        <begin position="81"/>
        <end position="98"/>
    </location>
</feature>
<evidence type="ECO:0000313" key="2">
    <source>
        <dbReference type="EMBL" id="BAO55712.1"/>
    </source>
</evidence>
<dbReference type="STRING" id="1454201.NMS_1703"/>
<sequence length="109" mass="12214">MSQDNKPPLFTPKSLRIFTKIVAIYGAFYVATVIAKSISDPLSENPMAPSNGYMPLYFLAAVHLVLGGVNLAIILFKKYNWIIPSISAILMIGARVYYEDIALWVWSWS</sequence>
<accession>W8VXD0</accession>
<dbReference type="RefSeq" id="WP_041496266.1">
    <property type="nucleotide sequence ID" value="NZ_AP014548.1"/>
</dbReference>
<protein>
    <submittedName>
        <fullName evidence="2">Uncharacterized protein</fullName>
    </submittedName>
</protein>
<keyword evidence="1" id="KW-0472">Membrane</keyword>
<organism evidence="2 3">
    <name type="scientific">Nonlabens marinus S1-08</name>
    <dbReference type="NCBI Taxonomy" id="1454201"/>
    <lineage>
        <taxon>Bacteria</taxon>
        <taxon>Pseudomonadati</taxon>
        <taxon>Bacteroidota</taxon>
        <taxon>Flavobacteriia</taxon>
        <taxon>Flavobacteriales</taxon>
        <taxon>Flavobacteriaceae</taxon>
        <taxon>Nonlabens</taxon>
    </lineage>
</organism>
<dbReference type="KEGG" id="nmf:NMS_1703"/>